<keyword evidence="4 7" id="KW-0812">Transmembrane</keyword>
<feature type="transmembrane region" description="Helical" evidence="7">
    <location>
        <begin position="86"/>
        <end position="107"/>
    </location>
</feature>
<name>A0A0M6XTV8_9RHOB</name>
<comment type="subcellular location">
    <subcellularLocation>
        <location evidence="1 7">Cell membrane</location>
        <topology evidence="1 7">Multi-pass membrane protein</topology>
    </subcellularLocation>
</comment>
<feature type="transmembrane region" description="Helical" evidence="7">
    <location>
        <begin position="268"/>
        <end position="294"/>
    </location>
</feature>
<proteinExistence type="inferred from homology"/>
<evidence type="ECO:0000313" key="9">
    <source>
        <dbReference type="EMBL" id="CTQ34609.1"/>
    </source>
</evidence>
<keyword evidence="2 7" id="KW-0813">Transport</keyword>
<organism evidence="9 10">
    <name type="scientific">Jannaschia rubra</name>
    <dbReference type="NCBI Taxonomy" id="282197"/>
    <lineage>
        <taxon>Bacteria</taxon>
        <taxon>Pseudomonadati</taxon>
        <taxon>Pseudomonadota</taxon>
        <taxon>Alphaproteobacteria</taxon>
        <taxon>Rhodobacterales</taxon>
        <taxon>Roseobacteraceae</taxon>
        <taxon>Jannaschia</taxon>
    </lineage>
</organism>
<dbReference type="PANTHER" id="PTHR30193:SF37">
    <property type="entry name" value="INNER MEMBRANE ABC TRANSPORTER PERMEASE PROTEIN YCJO"/>
    <property type="match status" value="1"/>
</dbReference>
<sequence length="306" mass="32685">MTAVPDTAAPAATAPDRGDTGRAGALLAGPAAFLLAALLFLPSSGVLLLSLTDYRFGMPDFGFAGLANYRAMLGDARVVNALGNTFLYVGVVTPLSIVLGLILAVLIEAQGRLRGLLRGVFFLPVTATLVAMATAWEVMLHPSFGLVNTALAALGFDKQRFLTDPDIALWSLAAIGVWKLMGYNVLLFIAGMSQIPRDLYEAAAIDGADGGWRRFTLVTWPLLGPVTLFVTTITLIRAFSEFETVAVLTNGGPNGATDMMLFTLYEEAFRYFDIGLAAAIAVAFLGFVAALSILKVRLFDRRVHYV</sequence>
<feature type="domain" description="ABC transmembrane type-1" evidence="8">
    <location>
        <begin position="82"/>
        <end position="295"/>
    </location>
</feature>
<comment type="similarity">
    <text evidence="7">Belongs to the binding-protein-dependent transport system permease family.</text>
</comment>
<protein>
    <submittedName>
        <fullName evidence="9">sn-glycerol-3-phosphate transport system permease protein UgpA</fullName>
    </submittedName>
</protein>
<evidence type="ECO:0000256" key="4">
    <source>
        <dbReference type="ARBA" id="ARBA00022692"/>
    </source>
</evidence>
<dbReference type="InterPro" id="IPR000515">
    <property type="entry name" value="MetI-like"/>
</dbReference>
<dbReference type="GO" id="GO:0055085">
    <property type="term" value="P:transmembrane transport"/>
    <property type="evidence" value="ECO:0007669"/>
    <property type="project" value="InterPro"/>
</dbReference>
<evidence type="ECO:0000256" key="1">
    <source>
        <dbReference type="ARBA" id="ARBA00004651"/>
    </source>
</evidence>
<evidence type="ECO:0000256" key="2">
    <source>
        <dbReference type="ARBA" id="ARBA00022448"/>
    </source>
</evidence>
<dbReference type="PANTHER" id="PTHR30193">
    <property type="entry name" value="ABC TRANSPORTER PERMEASE PROTEIN"/>
    <property type="match status" value="1"/>
</dbReference>
<evidence type="ECO:0000313" key="10">
    <source>
        <dbReference type="Proteomes" id="UP000048908"/>
    </source>
</evidence>
<keyword evidence="3" id="KW-1003">Cell membrane</keyword>
<feature type="transmembrane region" description="Helical" evidence="7">
    <location>
        <begin position="217"/>
        <end position="239"/>
    </location>
</feature>
<keyword evidence="5 7" id="KW-1133">Transmembrane helix</keyword>
<dbReference type="RefSeq" id="WP_199502178.1">
    <property type="nucleotide sequence ID" value="NZ_CXPG01000023.1"/>
</dbReference>
<dbReference type="EMBL" id="CXPG01000023">
    <property type="protein sequence ID" value="CTQ34609.1"/>
    <property type="molecule type" value="Genomic_DNA"/>
</dbReference>
<dbReference type="PROSITE" id="PS50928">
    <property type="entry name" value="ABC_TM1"/>
    <property type="match status" value="1"/>
</dbReference>
<dbReference type="GO" id="GO:0005886">
    <property type="term" value="C:plasma membrane"/>
    <property type="evidence" value="ECO:0007669"/>
    <property type="project" value="UniProtKB-SubCell"/>
</dbReference>
<keyword evidence="10" id="KW-1185">Reference proteome</keyword>
<reference evidence="9 10" key="1">
    <citation type="submission" date="2015-07" db="EMBL/GenBank/DDBJ databases">
        <authorList>
            <person name="Noorani M."/>
        </authorList>
    </citation>
    <scope>NUCLEOTIDE SEQUENCE [LARGE SCALE GENOMIC DNA]</scope>
    <source>
        <strain evidence="9 10">CECT 5088</strain>
    </source>
</reference>
<evidence type="ECO:0000256" key="7">
    <source>
        <dbReference type="RuleBase" id="RU363032"/>
    </source>
</evidence>
<keyword evidence="6 7" id="KW-0472">Membrane</keyword>
<gene>
    <name evidence="9" type="primary">ugpA_3</name>
    <name evidence="9" type="ORF">JAN5088_03405</name>
</gene>
<dbReference type="Gene3D" id="1.10.3720.10">
    <property type="entry name" value="MetI-like"/>
    <property type="match status" value="1"/>
</dbReference>
<dbReference type="AlphaFoldDB" id="A0A0M6XTV8"/>
<accession>A0A0M6XTV8</accession>
<feature type="transmembrane region" description="Helical" evidence="7">
    <location>
        <begin position="167"/>
        <end position="190"/>
    </location>
</feature>
<dbReference type="SUPFAM" id="SSF161098">
    <property type="entry name" value="MetI-like"/>
    <property type="match status" value="1"/>
</dbReference>
<feature type="transmembrane region" description="Helical" evidence="7">
    <location>
        <begin position="119"/>
        <end position="136"/>
    </location>
</feature>
<dbReference type="InterPro" id="IPR051393">
    <property type="entry name" value="ABC_transporter_permease"/>
</dbReference>
<dbReference type="InterPro" id="IPR035906">
    <property type="entry name" value="MetI-like_sf"/>
</dbReference>
<evidence type="ECO:0000256" key="5">
    <source>
        <dbReference type="ARBA" id="ARBA00022989"/>
    </source>
</evidence>
<dbReference type="Pfam" id="PF00528">
    <property type="entry name" value="BPD_transp_1"/>
    <property type="match status" value="1"/>
</dbReference>
<dbReference type="Proteomes" id="UP000048908">
    <property type="component" value="Unassembled WGS sequence"/>
</dbReference>
<dbReference type="CDD" id="cd06261">
    <property type="entry name" value="TM_PBP2"/>
    <property type="match status" value="1"/>
</dbReference>
<evidence type="ECO:0000256" key="3">
    <source>
        <dbReference type="ARBA" id="ARBA00022475"/>
    </source>
</evidence>
<evidence type="ECO:0000256" key="6">
    <source>
        <dbReference type="ARBA" id="ARBA00023136"/>
    </source>
</evidence>
<evidence type="ECO:0000259" key="8">
    <source>
        <dbReference type="PROSITE" id="PS50928"/>
    </source>
</evidence>
<dbReference type="STRING" id="282197.SAMN04488517_11237"/>
<feature type="transmembrane region" description="Helical" evidence="7">
    <location>
        <begin position="25"/>
        <end position="51"/>
    </location>
</feature>